<name>A0A166W5R5_METRR</name>
<comment type="subcellular location">
    <subcellularLocation>
        <location evidence="1">Nucleus</location>
    </subcellularLocation>
</comment>
<dbReference type="Pfam" id="PF08573">
    <property type="entry name" value="SAE2"/>
    <property type="match status" value="1"/>
</dbReference>
<evidence type="ECO:0000256" key="4">
    <source>
        <dbReference type="SAM" id="Coils"/>
    </source>
</evidence>
<keyword evidence="8" id="KW-1185">Reference proteome</keyword>
<dbReference type="InterPro" id="IPR013882">
    <property type="entry name" value="Ctp1_C"/>
</dbReference>
<feature type="domain" description="DNA endonuclease activator Ctp1 C-terminal" evidence="6">
    <location>
        <begin position="539"/>
        <end position="652"/>
    </location>
</feature>
<feature type="coiled-coil region" evidence="4">
    <location>
        <begin position="52"/>
        <end position="79"/>
    </location>
</feature>
<dbReference type="STRING" id="1081105.A0A166W5R5"/>
<feature type="compositionally biased region" description="Basic and acidic residues" evidence="5">
    <location>
        <begin position="446"/>
        <end position="459"/>
    </location>
</feature>
<keyword evidence="4" id="KW-0175">Coiled coil</keyword>
<sequence length="688" mass="77246">MATAWFEKGRPALFTALSSVCDQIEKDLTAEIQSRNLRDTHATISREPEDECAKVSNVISCLEAENEELRKQLVTLRSSHMTSLSPTTSTAEIQDQVPEIGHSSSNISTPSGLPTTKSALQRRKDERDSWVQHAKFLQDKIQAAEDKYSIQILGQGAHQIEVPTTTALDADEPILNPSLSFMTDGGSEEAEPQLPELVPELTNTAPAGQHTYSETTQGEASDEIAQPLPALLPSVGDKTAVVKQEQFSDIPEIVSEREVRKRRRNEKHDETTVMHEIKAESARSPSPVMLASPVHVHTQESIDLDDIVKKIQTPRKRQLLEPKGPQSEIVRHRHSKSVALTPVHPIAQQQPQSAILPRQSSALMPLSVNARGSRPVSVPFERNGRWRQLRGSKGSLAEDGADYETQQPTDRVKWLSACSSKTRLDALLNDCIAYTEDENISSRLQKRPELRSPVRDKDLGIPGRRQLPFDMSGLASSKTTQVQPVPTENEQEAQDSKSASPQRTISRSDLRPLRQKPSSELCLEDFKVNPHANEGHDFAFTDVVRNRGDRACLPGCADLHCCGKEFRAIAISQRPNPPLTASQRQEEQKLLEDYLGGFSYRLASMDKNERMEVWIEAKTQELANKYGKHRHRFSRMQSPPGFWDADFPDTQQLEADKEEAEKRKRRAVAERYREARRPGGRWVFKDEC</sequence>
<protein>
    <submittedName>
        <fullName evidence="7">DNA repair protein Sae2/CtIP</fullName>
    </submittedName>
</protein>
<feature type="compositionally biased region" description="Polar residues" evidence="5">
    <location>
        <begin position="496"/>
        <end position="505"/>
    </location>
</feature>
<proteinExistence type="predicted"/>
<dbReference type="Proteomes" id="UP000243498">
    <property type="component" value="Unassembled WGS sequence"/>
</dbReference>
<comment type="caution">
    <text evidence="7">The sequence shown here is derived from an EMBL/GenBank/DDBJ whole genome shotgun (WGS) entry which is preliminary data.</text>
</comment>
<evidence type="ECO:0000256" key="1">
    <source>
        <dbReference type="ARBA" id="ARBA00004123"/>
    </source>
</evidence>
<feature type="compositionally biased region" description="Polar residues" evidence="5">
    <location>
        <begin position="474"/>
        <end position="488"/>
    </location>
</feature>
<gene>
    <name evidence="7" type="ORF">NOR_08518</name>
</gene>
<feature type="region of interest" description="Disordered" evidence="5">
    <location>
        <begin position="639"/>
        <end position="661"/>
    </location>
</feature>
<dbReference type="GO" id="GO:0006281">
    <property type="term" value="P:DNA repair"/>
    <property type="evidence" value="ECO:0007669"/>
    <property type="project" value="InterPro"/>
</dbReference>
<dbReference type="OMA" id="HRFSRMQ"/>
<organism evidence="7 8">
    <name type="scientific">Metarhizium rileyi (strain RCEF 4871)</name>
    <name type="common">Nomuraea rileyi</name>
    <dbReference type="NCBI Taxonomy" id="1649241"/>
    <lineage>
        <taxon>Eukaryota</taxon>
        <taxon>Fungi</taxon>
        <taxon>Dikarya</taxon>
        <taxon>Ascomycota</taxon>
        <taxon>Pezizomycotina</taxon>
        <taxon>Sordariomycetes</taxon>
        <taxon>Hypocreomycetidae</taxon>
        <taxon>Hypocreales</taxon>
        <taxon>Clavicipitaceae</taxon>
        <taxon>Metarhizium</taxon>
    </lineage>
</organism>
<keyword evidence="3" id="KW-0539">Nucleus</keyword>
<reference evidence="7 8" key="1">
    <citation type="journal article" date="2016" name="Genome Biol. Evol.">
        <title>Divergent and convergent evolution of fungal pathogenicity.</title>
        <authorList>
            <person name="Shang Y."/>
            <person name="Xiao G."/>
            <person name="Zheng P."/>
            <person name="Cen K."/>
            <person name="Zhan S."/>
            <person name="Wang C."/>
        </authorList>
    </citation>
    <scope>NUCLEOTIDE SEQUENCE [LARGE SCALE GENOMIC DNA]</scope>
    <source>
        <strain evidence="7 8">RCEF 4871</strain>
    </source>
</reference>
<evidence type="ECO:0000256" key="3">
    <source>
        <dbReference type="ARBA" id="ARBA00023242"/>
    </source>
</evidence>
<evidence type="ECO:0000313" key="8">
    <source>
        <dbReference type="Proteomes" id="UP000243498"/>
    </source>
</evidence>
<feature type="region of interest" description="Disordered" evidence="5">
    <location>
        <begin position="444"/>
        <end position="511"/>
    </location>
</feature>
<evidence type="ECO:0000256" key="5">
    <source>
        <dbReference type="SAM" id="MobiDB-lite"/>
    </source>
</evidence>
<evidence type="ECO:0000259" key="6">
    <source>
        <dbReference type="Pfam" id="PF08573"/>
    </source>
</evidence>
<dbReference type="OrthoDB" id="5801062at2759"/>
<evidence type="ECO:0000313" key="7">
    <source>
        <dbReference type="EMBL" id="OAA34364.1"/>
    </source>
</evidence>
<accession>A0A166W5R5</accession>
<dbReference type="EMBL" id="AZHC01000055">
    <property type="protein sequence ID" value="OAA34364.1"/>
    <property type="molecule type" value="Genomic_DNA"/>
</dbReference>
<dbReference type="AlphaFoldDB" id="A0A166W5R5"/>
<keyword evidence="2" id="KW-0227">DNA damage</keyword>
<evidence type="ECO:0000256" key="2">
    <source>
        <dbReference type="ARBA" id="ARBA00022763"/>
    </source>
</evidence>
<dbReference type="GO" id="GO:0005634">
    <property type="term" value="C:nucleus"/>
    <property type="evidence" value="ECO:0007669"/>
    <property type="project" value="UniProtKB-SubCell"/>
</dbReference>